<name>A0A1G4U5G4_9HYPH</name>
<dbReference type="SUPFAM" id="SSF53901">
    <property type="entry name" value="Thiolase-like"/>
    <property type="match status" value="1"/>
</dbReference>
<gene>
    <name evidence="1" type="ORF">SAMN02927900_06143</name>
</gene>
<evidence type="ECO:0000313" key="1">
    <source>
        <dbReference type="EMBL" id="SCW88827.1"/>
    </source>
</evidence>
<dbReference type="AlphaFoldDB" id="A0A1G4U5G4"/>
<dbReference type="EMBL" id="FMTM01000018">
    <property type="protein sequence ID" value="SCW88827.1"/>
    <property type="molecule type" value="Genomic_DNA"/>
</dbReference>
<evidence type="ECO:0000313" key="2">
    <source>
        <dbReference type="Proteomes" id="UP000199542"/>
    </source>
</evidence>
<dbReference type="Gene3D" id="3.40.47.10">
    <property type="match status" value="2"/>
</dbReference>
<dbReference type="RefSeq" id="WP_092588506.1">
    <property type="nucleotide sequence ID" value="NZ_FMTM01000018.1"/>
</dbReference>
<sequence>MRLAAIAAHIPAGRIDADDIIRAAGRPLSEARVFKHLFGIEQVSAPSAPGPLASDFELILDQLLDSHSGPRPDAMIYVHGLPLQYARGRSPFTELNSHPLLAGVKVKYEVDQHNCSGVFWALEMARHLLHGKVAHSVLIIAGDSHANVPLADRYVPGCTLMGEAYCGLIVDREDDGWRFEPIVLHIKPEFYFGRAGTPQQMNAFFSSHSSMVKAALDEAGFDWLGPAPLLPHNVNRLAWQQLCRDYRLDYDRVDLSLLPDVGHCYTSDPFLLLSELLSRADTDANAATLISVGMGGFVGACTIHKQISFPMEQADDVFNEYADEFPGQQRQIARGTNCSARRAAQIDL</sequence>
<proteinExistence type="predicted"/>
<reference evidence="1 2" key="1">
    <citation type="submission" date="2016-10" db="EMBL/GenBank/DDBJ databases">
        <authorList>
            <person name="de Groot N.N."/>
        </authorList>
    </citation>
    <scope>NUCLEOTIDE SEQUENCE [LARGE SCALE GENOMIC DNA]</scope>
    <source>
        <strain evidence="1 2">CGMCC 1.3401</strain>
    </source>
</reference>
<dbReference type="Proteomes" id="UP000199542">
    <property type="component" value="Unassembled WGS sequence"/>
</dbReference>
<dbReference type="GO" id="GO:0016746">
    <property type="term" value="F:acyltransferase activity"/>
    <property type="evidence" value="ECO:0007669"/>
    <property type="project" value="InterPro"/>
</dbReference>
<protein>
    <submittedName>
        <fullName evidence="1">3-oxoacyl-[acyl-carrier-protein] synthase-3</fullName>
    </submittedName>
</protein>
<dbReference type="InterPro" id="IPR016039">
    <property type="entry name" value="Thiolase-like"/>
</dbReference>
<accession>A0A1G4U5G4</accession>
<organism evidence="1 2">
    <name type="scientific">Rhizobium mongolense subsp. loessense</name>
    <dbReference type="NCBI Taxonomy" id="158890"/>
    <lineage>
        <taxon>Bacteria</taxon>
        <taxon>Pseudomonadati</taxon>
        <taxon>Pseudomonadota</taxon>
        <taxon>Alphaproteobacteria</taxon>
        <taxon>Hyphomicrobiales</taxon>
        <taxon>Rhizobiaceae</taxon>
        <taxon>Rhizobium/Agrobacterium group</taxon>
        <taxon>Rhizobium</taxon>
    </lineage>
</organism>